<proteinExistence type="predicted"/>
<feature type="transmembrane region" description="Helical" evidence="8">
    <location>
        <begin position="115"/>
        <end position="131"/>
    </location>
</feature>
<dbReference type="InterPro" id="IPR000715">
    <property type="entry name" value="Glycosyl_transferase_4"/>
</dbReference>
<comment type="subcellular location">
    <subcellularLocation>
        <location evidence="1">Cell membrane</location>
        <topology evidence="1">Multi-pass membrane protein</topology>
    </subcellularLocation>
</comment>
<name>A0AAP8SPE9_9GAMM</name>
<dbReference type="GO" id="GO:0046872">
    <property type="term" value="F:metal ion binding"/>
    <property type="evidence" value="ECO:0007669"/>
    <property type="project" value="UniProtKB-KW"/>
</dbReference>
<keyword evidence="7" id="KW-0460">Magnesium</keyword>
<keyword evidence="10" id="KW-1185">Reference proteome</keyword>
<dbReference type="GO" id="GO:0005886">
    <property type="term" value="C:plasma membrane"/>
    <property type="evidence" value="ECO:0007669"/>
    <property type="project" value="UniProtKB-SubCell"/>
</dbReference>
<evidence type="ECO:0000256" key="6">
    <source>
        <dbReference type="ARBA" id="ARBA00023136"/>
    </source>
</evidence>
<dbReference type="GO" id="GO:0016780">
    <property type="term" value="F:phosphotransferase activity, for other substituted phosphate groups"/>
    <property type="evidence" value="ECO:0007669"/>
    <property type="project" value="InterPro"/>
</dbReference>
<evidence type="ECO:0000256" key="3">
    <source>
        <dbReference type="ARBA" id="ARBA00022679"/>
    </source>
</evidence>
<gene>
    <name evidence="9" type="ORF">C0029_02680</name>
</gene>
<evidence type="ECO:0000256" key="1">
    <source>
        <dbReference type="ARBA" id="ARBA00004651"/>
    </source>
</evidence>
<protein>
    <submittedName>
        <fullName evidence="9">Glycosyl transferase</fullName>
    </submittedName>
</protein>
<keyword evidence="5 8" id="KW-1133">Transmembrane helix</keyword>
<evidence type="ECO:0000256" key="5">
    <source>
        <dbReference type="ARBA" id="ARBA00022989"/>
    </source>
</evidence>
<dbReference type="AlphaFoldDB" id="A0AAP8SPE9"/>
<evidence type="ECO:0000313" key="9">
    <source>
        <dbReference type="EMBL" id="PLW87511.1"/>
    </source>
</evidence>
<keyword evidence="3 9" id="KW-0808">Transferase</keyword>
<keyword evidence="6 8" id="KW-0472">Membrane</keyword>
<sequence>MGANSLPGRSFGRARLVPLVMITLAISIVFCGLYLLLARRLQILDQPNERSSHTLPTPHGGGVAMLTAFAAGLAIGHVMGVAWEGPYLILAGGALLLMLVGVVDDLLSLSARLRFALYSGVALMAANALLAPAGGHWLVQLVAAFALLWMLNLYNFMDGIDGIAALQAVSVCVAAALLSWFYAGDLQFLSFCLVLAAAQVGFLCWNWPPARLFMGDAGSVPTGFLLGGLALLGAVEGALPLACWAILLALFVTDASYTLLARMLAGERFTEPHRQHAYQRLSRHWGSHLPVDILLLAINGLWLFPLALTTTLWPKFSFLLVILAYIPLLYGMAKARKLG</sequence>
<dbReference type="GO" id="GO:0009103">
    <property type="term" value="P:lipopolysaccharide biosynthetic process"/>
    <property type="evidence" value="ECO:0007669"/>
    <property type="project" value="TreeGrafter"/>
</dbReference>
<feature type="transmembrane region" description="Helical" evidence="8">
    <location>
        <begin position="85"/>
        <end position="103"/>
    </location>
</feature>
<accession>A0AAP8SPE9</accession>
<dbReference type="GO" id="GO:0044038">
    <property type="term" value="P:cell wall macromolecule biosynthetic process"/>
    <property type="evidence" value="ECO:0007669"/>
    <property type="project" value="TreeGrafter"/>
</dbReference>
<dbReference type="Proteomes" id="UP000235162">
    <property type="component" value="Unassembled WGS sequence"/>
</dbReference>
<evidence type="ECO:0000256" key="4">
    <source>
        <dbReference type="ARBA" id="ARBA00022692"/>
    </source>
</evidence>
<comment type="caution">
    <text evidence="9">The sequence shown here is derived from an EMBL/GenBank/DDBJ whole genome shotgun (WGS) entry which is preliminary data.</text>
</comment>
<keyword evidence="7" id="KW-0479">Metal-binding</keyword>
<dbReference type="GO" id="GO:0071555">
    <property type="term" value="P:cell wall organization"/>
    <property type="evidence" value="ECO:0007669"/>
    <property type="project" value="TreeGrafter"/>
</dbReference>
<dbReference type="EMBL" id="PKUR01000001">
    <property type="protein sequence ID" value="PLW87511.1"/>
    <property type="molecule type" value="Genomic_DNA"/>
</dbReference>
<dbReference type="Pfam" id="PF00953">
    <property type="entry name" value="Glycos_transf_4"/>
    <property type="match status" value="1"/>
</dbReference>
<evidence type="ECO:0000313" key="10">
    <source>
        <dbReference type="Proteomes" id="UP000235162"/>
    </source>
</evidence>
<evidence type="ECO:0000256" key="2">
    <source>
        <dbReference type="ARBA" id="ARBA00022475"/>
    </source>
</evidence>
<feature type="transmembrane region" description="Helical" evidence="8">
    <location>
        <begin position="163"/>
        <end position="182"/>
    </location>
</feature>
<feature type="transmembrane region" description="Helical" evidence="8">
    <location>
        <begin position="241"/>
        <end position="264"/>
    </location>
</feature>
<reference evidence="9 10" key="1">
    <citation type="submission" date="2018-01" db="EMBL/GenBank/DDBJ databases">
        <title>The draft genome sequence of Halioglobus japonicus S1-36.</title>
        <authorList>
            <person name="Du Z.-J."/>
            <person name="Shi M.-J."/>
        </authorList>
    </citation>
    <scope>NUCLEOTIDE SEQUENCE [LARGE SCALE GENOMIC DNA]</scope>
    <source>
        <strain evidence="9 10">S1-36</strain>
    </source>
</reference>
<dbReference type="CDD" id="cd06854">
    <property type="entry name" value="GT_WbpL_WbcO_like"/>
    <property type="match status" value="1"/>
</dbReference>
<dbReference type="PANTHER" id="PTHR22926">
    <property type="entry name" value="PHOSPHO-N-ACETYLMURAMOYL-PENTAPEPTIDE-TRANSFERASE"/>
    <property type="match status" value="1"/>
</dbReference>
<keyword evidence="2" id="KW-1003">Cell membrane</keyword>
<evidence type="ECO:0000256" key="7">
    <source>
        <dbReference type="PIRSR" id="PIRSR600715-1"/>
    </source>
</evidence>
<feature type="transmembrane region" description="Helical" evidence="8">
    <location>
        <begin position="16"/>
        <end position="37"/>
    </location>
</feature>
<feature type="transmembrane region" description="Helical" evidence="8">
    <location>
        <begin position="58"/>
        <end position="79"/>
    </location>
</feature>
<organism evidence="9 10">
    <name type="scientific">Halioglobus japonicus</name>
    <dbReference type="NCBI Taxonomy" id="930805"/>
    <lineage>
        <taxon>Bacteria</taxon>
        <taxon>Pseudomonadati</taxon>
        <taxon>Pseudomonadota</taxon>
        <taxon>Gammaproteobacteria</taxon>
        <taxon>Cellvibrionales</taxon>
        <taxon>Halieaceae</taxon>
        <taxon>Halioglobus</taxon>
    </lineage>
</organism>
<feature type="transmembrane region" description="Helical" evidence="8">
    <location>
        <begin position="285"/>
        <end position="304"/>
    </location>
</feature>
<feature type="transmembrane region" description="Helical" evidence="8">
    <location>
        <begin position="316"/>
        <end position="333"/>
    </location>
</feature>
<dbReference type="PANTHER" id="PTHR22926:SF3">
    <property type="entry name" value="UNDECAPRENYL-PHOSPHATE ALPHA-N-ACETYLGLUCOSAMINYL 1-PHOSPHATE TRANSFERASE"/>
    <property type="match status" value="1"/>
</dbReference>
<feature type="binding site" evidence="7">
    <location>
        <position position="155"/>
    </location>
    <ligand>
        <name>Mg(2+)</name>
        <dbReference type="ChEBI" id="CHEBI:18420"/>
    </ligand>
</feature>
<feature type="binding site" evidence="7">
    <location>
        <position position="216"/>
    </location>
    <ligand>
        <name>Mg(2+)</name>
        <dbReference type="ChEBI" id="CHEBI:18420"/>
    </ligand>
</feature>
<comment type="cofactor">
    <cofactor evidence="7">
        <name>Mg(2+)</name>
        <dbReference type="ChEBI" id="CHEBI:18420"/>
    </cofactor>
</comment>
<keyword evidence="4 8" id="KW-0812">Transmembrane</keyword>
<evidence type="ECO:0000256" key="8">
    <source>
        <dbReference type="SAM" id="Phobius"/>
    </source>
</evidence>
<feature type="transmembrane region" description="Helical" evidence="8">
    <location>
        <begin position="188"/>
        <end position="205"/>
    </location>
</feature>